<comment type="caution">
    <text evidence="2">The sequence shown here is derived from an EMBL/GenBank/DDBJ whole genome shotgun (WGS) entry which is preliminary data.</text>
</comment>
<gene>
    <name evidence="2" type="ORF">CVO77_10440</name>
</gene>
<reference evidence="3" key="1">
    <citation type="submission" date="2017-11" db="EMBL/GenBank/DDBJ databases">
        <title>The complete genome sequence of Sphingopyxis pomeranensis sp. nov. strain WS5A3p.</title>
        <authorList>
            <person name="Kaminski M.A."/>
        </authorList>
    </citation>
    <scope>NUCLEOTIDE SEQUENCE [LARGE SCALE GENOMIC DNA]</scope>
    <source>
        <strain evidence="3">WS5A3p</strain>
    </source>
</reference>
<dbReference type="PANTHER" id="PTHR43211">
    <property type="entry name" value="FUMARYLACETOACETATE HYDROLASE"/>
    <property type="match status" value="1"/>
</dbReference>
<dbReference type="InterPro" id="IPR011234">
    <property type="entry name" value="Fumarylacetoacetase-like_C"/>
</dbReference>
<dbReference type="EMBL" id="PHFW01000002">
    <property type="protein sequence ID" value="PQM28828.1"/>
    <property type="molecule type" value="Genomic_DNA"/>
</dbReference>
<dbReference type="Proteomes" id="UP000238954">
    <property type="component" value="Chromosome"/>
</dbReference>
<proteinExistence type="predicted"/>
<dbReference type="GO" id="GO:0003824">
    <property type="term" value="F:catalytic activity"/>
    <property type="evidence" value="ECO:0007669"/>
    <property type="project" value="InterPro"/>
</dbReference>
<keyword evidence="3" id="KW-1185">Reference proteome</keyword>
<evidence type="ECO:0000313" key="2">
    <source>
        <dbReference type="EMBL" id="PQM28828.1"/>
    </source>
</evidence>
<dbReference type="Pfam" id="PF01557">
    <property type="entry name" value="FAA_hydrolase"/>
    <property type="match status" value="1"/>
</dbReference>
<dbReference type="Gene3D" id="3.90.850.10">
    <property type="entry name" value="Fumarylacetoacetase-like, C-terminal domain"/>
    <property type="match status" value="1"/>
</dbReference>
<accession>A0A2S8B8Z1</accession>
<sequence>MLRLGSALHANRAILVAQYAGQEGFLDATCAVRSIAAVATLDDLLDLRDAELRRCLGYIRGAAHCSDVAGSEIRLLCPLTRPTRIRDCGMITTHLRPAFAQMIGRLRQMDDVDTGPALQALESRLLGAGKRTLSWGERDPATLSASCDPIANPGGELDFELEMAVAVRRRDNGDPEIFGYTLYNDWTLRDVQVQTFARTLNLHGPAKNFRGSNSFGPMIVMADDVADPMNQILRIEVDGRLFAEGTLAAADWTIPEAVAELYSREPISGTELLGSGTVLGGSMFERGLVLRPGSSVVLSNPSIGTLENRAGEAA</sequence>
<name>A0A2S8B8Z1_9SPHN</name>
<organism evidence="2 3">
    <name type="scientific">Sphingopyxis lindanitolerans</name>
    <dbReference type="NCBI Taxonomy" id="2054227"/>
    <lineage>
        <taxon>Bacteria</taxon>
        <taxon>Pseudomonadati</taxon>
        <taxon>Pseudomonadota</taxon>
        <taxon>Alphaproteobacteria</taxon>
        <taxon>Sphingomonadales</taxon>
        <taxon>Sphingomonadaceae</taxon>
        <taxon>Sphingopyxis</taxon>
    </lineage>
</organism>
<dbReference type="InterPro" id="IPR036663">
    <property type="entry name" value="Fumarylacetoacetase_C_sf"/>
</dbReference>
<dbReference type="SUPFAM" id="SSF56529">
    <property type="entry name" value="FAH"/>
    <property type="match status" value="1"/>
</dbReference>
<feature type="domain" description="Fumarylacetoacetase-like C-terminal" evidence="1">
    <location>
        <begin position="139"/>
        <end position="309"/>
    </location>
</feature>
<dbReference type="PANTHER" id="PTHR43211:SF1">
    <property type="entry name" value="BLL6422 PROTEIN"/>
    <property type="match status" value="1"/>
</dbReference>
<dbReference type="AlphaFoldDB" id="A0A2S8B8Z1"/>
<evidence type="ECO:0000313" key="3">
    <source>
        <dbReference type="Proteomes" id="UP000238954"/>
    </source>
</evidence>
<protein>
    <recommendedName>
        <fullName evidence="1">Fumarylacetoacetase-like C-terminal domain-containing protein</fullName>
    </recommendedName>
</protein>
<evidence type="ECO:0000259" key="1">
    <source>
        <dbReference type="Pfam" id="PF01557"/>
    </source>
</evidence>